<dbReference type="GO" id="GO:0036297">
    <property type="term" value="P:interstrand cross-link repair"/>
    <property type="evidence" value="ECO:0007669"/>
    <property type="project" value="TreeGrafter"/>
</dbReference>
<evidence type="ECO:0000313" key="3">
    <source>
        <dbReference type="EMBL" id="EUA23603.1"/>
    </source>
</evidence>
<name>X7ZY05_MYCXE</name>
<keyword evidence="3" id="KW-0378">Hydrolase</keyword>
<dbReference type="PATRIC" id="fig|1299334.3.peg.7802"/>
<dbReference type="AlphaFoldDB" id="X7ZY05"/>
<dbReference type="InterPro" id="IPR027417">
    <property type="entry name" value="P-loop_NTPase"/>
</dbReference>
<protein>
    <submittedName>
        <fullName evidence="3">Helicase conserved C-terminal domain protein</fullName>
    </submittedName>
</protein>
<reference evidence="3" key="1">
    <citation type="submission" date="2014-01" db="EMBL/GenBank/DDBJ databases">
        <authorList>
            <person name="Brown-Elliot B."/>
            <person name="Wallace R."/>
            <person name="Lenaerts A."/>
            <person name="Ordway D."/>
            <person name="DeGroote M.A."/>
            <person name="Parker T."/>
            <person name="Sizemore C."/>
            <person name="Tallon L.J."/>
            <person name="Sadzewicz L.K."/>
            <person name="Sengamalay N."/>
            <person name="Fraser C.M."/>
            <person name="Hine E."/>
            <person name="Shefchek K.A."/>
            <person name="Das S.P."/>
            <person name="Tettelin H."/>
        </authorList>
    </citation>
    <scope>NUCLEOTIDE SEQUENCE [LARGE SCALE GENOMIC DNA]</scope>
    <source>
        <strain evidence="3">4042</strain>
    </source>
</reference>
<dbReference type="GO" id="GO:0006289">
    <property type="term" value="P:nucleotide-excision repair"/>
    <property type="evidence" value="ECO:0007669"/>
    <property type="project" value="TreeGrafter"/>
</dbReference>
<comment type="caution">
    <text evidence="3">The sequence shown here is derived from an EMBL/GenBank/DDBJ whole genome shotgun (WGS) entry which is preliminary data.</text>
</comment>
<dbReference type="SUPFAM" id="SSF52540">
    <property type="entry name" value="P-loop containing nucleoside triphosphate hydrolases"/>
    <property type="match status" value="1"/>
</dbReference>
<dbReference type="GO" id="GO:0043138">
    <property type="term" value="F:3'-5' DNA helicase activity"/>
    <property type="evidence" value="ECO:0007669"/>
    <property type="project" value="TreeGrafter"/>
</dbReference>
<feature type="region of interest" description="Disordered" evidence="1">
    <location>
        <begin position="96"/>
        <end position="162"/>
    </location>
</feature>
<keyword evidence="3" id="KW-0547">Nucleotide-binding</keyword>
<dbReference type="PANTHER" id="PTHR47957">
    <property type="entry name" value="ATP-DEPENDENT HELICASE HRQ1"/>
    <property type="match status" value="1"/>
</dbReference>
<keyword evidence="3" id="KW-0067">ATP-binding</keyword>
<organism evidence="3">
    <name type="scientific">Mycobacterium xenopi 4042</name>
    <dbReference type="NCBI Taxonomy" id="1299334"/>
    <lineage>
        <taxon>Bacteria</taxon>
        <taxon>Bacillati</taxon>
        <taxon>Actinomycetota</taxon>
        <taxon>Actinomycetes</taxon>
        <taxon>Mycobacteriales</taxon>
        <taxon>Mycobacteriaceae</taxon>
        <taxon>Mycobacterium</taxon>
    </lineage>
</organism>
<dbReference type="InterPro" id="IPR001650">
    <property type="entry name" value="Helicase_C-like"/>
</dbReference>
<gene>
    <name evidence="3" type="ORF">I553_5868</name>
</gene>
<proteinExistence type="predicted"/>
<dbReference type="Pfam" id="PF00271">
    <property type="entry name" value="Helicase_C"/>
    <property type="match status" value="1"/>
</dbReference>
<keyword evidence="3" id="KW-0347">Helicase</keyword>
<accession>X7ZY05</accession>
<dbReference type="EMBL" id="JAOB01000069">
    <property type="protein sequence ID" value="EUA23603.1"/>
    <property type="molecule type" value="Genomic_DNA"/>
</dbReference>
<feature type="domain" description="Helicase C-terminal" evidence="2">
    <location>
        <begin position="33"/>
        <end position="148"/>
    </location>
</feature>
<dbReference type="PANTHER" id="PTHR47957:SF3">
    <property type="entry name" value="ATP-DEPENDENT HELICASE HRQ1"/>
    <property type="match status" value="1"/>
</dbReference>
<dbReference type="Gene3D" id="3.40.50.300">
    <property type="entry name" value="P-loop containing nucleotide triphosphate hydrolases"/>
    <property type="match status" value="1"/>
</dbReference>
<dbReference type="SMART" id="SM00490">
    <property type="entry name" value="HELICc"/>
    <property type="match status" value="1"/>
</dbReference>
<evidence type="ECO:0000259" key="2">
    <source>
        <dbReference type="SMART" id="SM00490"/>
    </source>
</evidence>
<evidence type="ECO:0000256" key="1">
    <source>
        <dbReference type="SAM" id="MobiDB-lite"/>
    </source>
</evidence>
<sequence>MADLVAEGARTLTFVRSRRGAELTALAARSRLRDIAPELADKVASYRAGYLAEERSALAHALAEGRLRGLATTNALELGVDIAGLDAVVIAGFRARSPRSGSRPDGPAPRPGCPDRADRPRRSTGHLPGAPPGGVAGQAHRAGRDRSGQPISSGSAIALCSN</sequence>
<feature type="compositionally biased region" description="Polar residues" evidence="1">
    <location>
        <begin position="149"/>
        <end position="162"/>
    </location>
</feature>